<dbReference type="SUPFAM" id="SSF51735">
    <property type="entry name" value="NAD(P)-binding Rossmann-fold domains"/>
    <property type="match status" value="1"/>
</dbReference>
<sequence length="322" mass="35278">MPSLGDFIHTQFILDIPKPSASFAHKTVIITGANGGLGKEIAKHTIRLGAAKVIFGCRSSARGNEAKSEVEALLHCSPDVIEVWELDLESPSSIKRFVDQADALPRLDSFISNAGIGSAGFKVVYDTERTLAVNDIGTFLLALQLIPKLKKTAKEYSTTPNMTIVTSALYDVAKYPEKHGGDIFAWFKDESHVNKMNQYNLSKLLQLYIIRKLCAAVDEATIVINSVDPCFCKTGLSGDLRGVTRVLFKIFEFIAARTAEEGSRLVVQAASAGRQTHGKYMRAGAVQEYAPVALDDERAAYVWDLLCGKLERLQPGILQNIQ</sequence>
<dbReference type="Proteomes" id="UP001430848">
    <property type="component" value="Unassembled WGS sequence"/>
</dbReference>
<evidence type="ECO:0000256" key="1">
    <source>
        <dbReference type="ARBA" id="ARBA00023002"/>
    </source>
</evidence>
<dbReference type="PRINTS" id="PR00081">
    <property type="entry name" value="GDHRDH"/>
</dbReference>
<dbReference type="InterPro" id="IPR036291">
    <property type="entry name" value="NAD(P)-bd_dom_sf"/>
</dbReference>
<dbReference type="Gene3D" id="3.40.50.720">
    <property type="entry name" value="NAD(P)-binding Rossmann-like Domain"/>
    <property type="match status" value="1"/>
</dbReference>
<gene>
    <name evidence="2" type="ORF">SLS63_012326</name>
</gene>
<keyword evidence="1" id="KW-0560">Oxidoreductase</keyword>
<dbReference type="InterPro" id="IPR002347">
    <property type="entry name" value="SDR_fam"/>
</dbReference>
<organism evidence="2 3">
    <name type="scientific">Diaporthe eres</name>
    <name type="common">Phomopsis oblonga</name>
    <dbReference type="NCBI Taxonomy" id="83184"/>
    <lineage>
        <taxon>Eukaryota</taxon>
        <taxon>Fungi</taxon>
        <taxon>Dikarya</taxon>
        <taxon>Ascomycota</taxon>
        <taxon>Pezizomycotina</taxon>
        <taxon>Sordariomycetes</taxon>
        <taxon>Sordariomycetidae</taxon>
        <taxon>Diaporthales</taxon>
        <taxon>Diaporthaceae</taxon>
        <taxon>Diaporthe</taxon>
        <taxon>Diaporthe eres species complex</taxon>
    </lineage>
</organism>
<dbReference type="PANTHER" id="PTHR43157:SF31">
    <property type="entry name" value="PHOSPHATIDYLINOSITOL-GLYCAN BIOSYNTHESIS CLASS F PROTEIN"/>
    <property type="match status" value="1"/>
</dbReference>
<reference evidence="2 3" key="1">
    <citation type="submission" date="2024-02" db="EMBL/GenBank/DDBJ databases">
        <title>De novo assembly and annotation of 12 fungi associated with fruit tree decline syndrome in Ontario, Canada.</title>
        <authorList>
            <person name="Sulman M."/>
            <person name="Ellouze W."/>
            <person name="Ilyukhin E."/>
        </authorList>
    </citation>
    <scope>NUCLEOTIDE SEQUENCE [LARGE SCALE GENOMIC DNA]</scope>
    <source>
        <strain evidence="2 3">M169</strain>
    </source>
</reference>
<dbReference type="PANTHER" id="PTHR43157">
    <property type="entry name" value="PHOSPHATIDYLINOSITOL-GLYCAN BIOSYNTHESIS CLASS F PROTEIN-RELATED"/>
    <property type="match status" value="1"/>
</dbReference>
<keyword evidence="3" id="KW-1185">Reference proteome</keyword>
<dbReference type="Pfam" id="PF00106">
    <property type="entry name" value="adh_short"/>
    <property type="match status" value="1"/>
</dbReference>
<evidence type="ECO:0000313" key="2">
    <source>
        <dbReference type="EMBL" id="KAK7712679.1"/>
    </source>
</evidence>
<name>A0ABR1NRI8_DIAER</name>
<accession>A0ABR1NRI8</accession>
<comment type="caution">
    <text evidence="2">The sequence shown here is derived from an EMBL/GenBank/DDBJ whole genome shotgun (WGS) entry which is preliminary data.</text>
</comment>
<evidence type="ECO:0000313" key="3">
    <source>
        <dbReference type="Proteomes" id="UP001430848"/>
    </source>
</evidence>
<proteinExistence type="predicted"/>
<protein>
    <submittedName>
        <fullName evidence="2">Uncharacterized protein</fullName>
    </submittedName>
</protein>
<dbReference type="EMBL" id="JAKNSF020000134">
    <property type="protein sequence ID" value="KAK7712679.1"/>
    <property type="molecule type" value="Genomic_DNA"/>
</dbReference>